<proteinExistence type="predicted"/>
<organism evidence="1">
    <name type="scientific">marine metagenome</name>
    <dbReference type="NCBI Taxonomy" id="408172"/>
    <lineage>
        <taxon>unclassified sequences</taxon>
        <taxon>metagenomes</taxon>
        <taxon>ecological metagenomes</taxon>
    </lineage>
</organism>
<sequence>MKKLFEFTLNKKEKVKKKEKSTNKKGEEVTTETEVEEDVPHKYFLRRPNRKMLDDGELYYGVQLAEAIRAGMITRPLLSKRYTNDGGIMNDFQQKAYDEVMKELREIYAQQEKISEVDEKKRTAAQKKKHEELEEKAKPYLEALRRYNMAEESIFEDTAESRARNKSILWWVLNMSYKEEDGKEVPFFGEGDFDSKIEKYDEIDDNEDVFSTSAV</sequence>
<evidence type="ECO:0000313" key="1">
    <source>
        <dbReference type="EMBL" id="SVC72233.1"/>
    </source>
</evidence>
<dbReference type="EMBL" id="UINC01107103">
    <property type="protein sequence ID" value="SVC72233.1"/>
    <property type="molecule type" value="Genomic_DNA"/>
</dbReference>
<name>A0A382PFS8_9ZZZZ</name>
<feature type="non-terminal residue" evidence="1">
    <location>
        <position position="215"/>
    </location>
</feature>
<reference evidence="1" key="1">
    <citation type="submission" date="2018-05" db="EMBL/GenBank/DDBJ databases">
        <authorList>
            <person name="Lanie J.A."/>
            <person name="Ng W.-L."/>
            <person name="Kazmierczak K.M."/>
            <person name="Andrzejewski T.M."/>
            <person name="Davidsen T.M."/>
            <person name="Wayne K.J."/>
            <person name="Tettelin H."/>
            <person name="Glass J.I."/>
            <person name="Rusch D."/>
            <person name="Podicherti R."/>
            <person name="Tsui H.-C.T."/>
            <person name="Winkler M.E."/>
        </authorList>
    </citation>
    <scope>NUCLEOTIDE SEQUENCE</scope>
</reference>
<protein>
    <submittedName>
        <fullName evidence="1">Uncharacterized protein</fullName>
    </submittedName>
</protein>
<gene>
    <name evidence="1" type="ORF">METZ01_LOCUS325087</name>
</gene>
<dbReference type="AlphaFoldDB" id="A0A382PFS8"/>
<accession>A0A382PFS8</accession>